<dbReference type="RefSeq" id="WP_091831594.1">
    <property type="nucleotide sequence ID" value="NZ_FNZK01000010.1"/>
</dbReference>
<keyword evidence="2" id="KW-1185">Reference proteome</keyword>
<sequence>MKKRILAVGILFLMVFLITGCGGDDKANALTSLDQRTNVVRDGHLNEHPDVKISDAYNAFFSNPQWKYFESKDGKKVVEFSGNCMYQEKEINVRQQFILGDGNSFTVGALSFNEIEQNKLISAALISKVYDEYYKKNLGTNPSEQKIGVIQKAQKLLNDKGVQGTVLATSLEHSSDGFLSLVKNDKQYKYILCDNVNQQIAEVPFSWKTYNFLENKKQKNAPPLIFDMIILNAVQDLDLKDGAWNGVNHTIPMYALYKFDGNGNVIPGMLYSGWSAKPSHYQEPLKEQKNVDIANLFLTEMVALHENVHSNKVDLPD</sequence>
<dbReference type="Proteomes" id="UP000199662">
    <property type="component" value="Unassembled WGS sequence"/>
</dbReference>
<reference evidence="1 2" key="1">
    <citation type="submission" date="2016-10" db="EMBL/GenBank/DDBJ databases">
        <authorList>
            <person name="de Groot N.N."/>
        </authorList>
    </citation>
    <scope>NUCLEOTIDE SEQUENCE [LARGE SCALE GENOMIC DNA]</scope>
    <source>
        <strain evidence="1 2">DSM 2179</strain>
    </source>
</reference>
<dbReference type="AlphaFoldDB" id="A0A1H6ZQR1"/>
<name>A0A1H6ZQR1_9FIRM</name>
<proteinExistence type="predicted"/>
<evidence type="ECO:0000313" key="1">
    <source>
        <dbReference type="EMBL" id="SEJ54504.1"/>
    </source>
</evidence>
<accession>A0A1H6ZQR1</accession>
<dbReference type="PROSITE" id="PS51257">
    <property type="entry name" value="PROKAR_LIPOPROTEIN"/>
    <property type="match status" value="1"/>
</dbReference>
<dbReference type="STRING" id="84035.SAMN05660742_11019"/>
<organism evidence="1 2">
    <name type="scientific">Propionispira arboris</name>
    <dbReference type="NCBI Taxonomy" id="84035"/>
    <lineage>
        <taxon>Bacteria</taxon>
        <taxon>Bacillati</taxon>
        <taxon>Bacillota</taxon>
        <taxon>Negativicutes</taxon>
        <taxon>Selenomonadales</taxon>
        <taxon>Selenomonadaceae</taxon>
        <taxon>Propionispira</taxon>
    </lineage>
</organism>
<gene>
    <name evidence="1" type="ORF">SAMN05660742_11019</name>
</gene>
<protein>
    <recommendedName>
        <fullName evidence="3">Lipoprotein</fullName>
    </recommendedName>
</protein>
<dbReference type="EMBL" id="FNZK01000010">
    <property type="protein sequence ID" value="SEJ54504.1"/>
    <property type="molecule type" value="Genomic_DNA"/>
</dbReference>
<evidence type="ECO:0008006" key="3">
    <source>
        <dbReference type="Google" id="ProtNLM"/>
    </source>
</evidence>
<evidence type="ECO:0000313" key="2">
    <source>
        <dbReference type="Proteomes" id="UP000199662"/>
    </source>
</evidence>